<evidence type="ECO:0000313" key="2">
    <source>
        <dbReference type="Proteomes" id="UP000054717"/>
    </source>
</evidence>
<dbReference type="EMBL" id="FCNZ02000004">
    <property type="protein sequence ID" value="SAL25434.1"/>
    <property type="molecule type" value="Genomic_DNA"/>
</dbReference>
<gene>
    <name evidence="1" type="ORF">AWB66_01456</name>
</gene>
<name>A0A158G014_9BURK</name>
<dbReference type="AlphaFoldDB" id="A0A158G014"/>
<reference evidence="1" key="1">
    <citation type="submission" date="2016-01" db="EMBL/GenBank/DDBJ databases">
        <authorList>
            <person name="Peeters Charlotte."/>
        </authorList>
    </citation>
    <scope>NUCLEOTIDE SEQUENCE</scope>
    <source>
        <strain evidence="1">LMG 22936</strain>
    </source>
</reference>
<comment type="caution">
    <text evidence="1">The sequence shown here is derived from an EMBL/GenBank/DDBJ whole genome shotgun (WGS) entry which is preliminary data.</text>
</comment>
<proteinExistence type="predicted"/>
<evidence type="ECO:0000313" key="1">
    <source>
        <dbReference type="EMBL" id="SAL25434.1"/>
    </source>
</evidence>
<dbReference type="Proteomes" id="UP000054717">
    <property type="component" value="Unassembled WGS sequence"/>
</dbReference>
<accession>A0A158G014</accession>
<sequence>MCYGNPEELLVTILPDPLPRNKYGHTVLEDFDHFCAFSGLSVQHAGQIAFDWAKAAFVSASLSRNEKEASIAPSL</sequence>
<keyword evidence="2" id="KW-1185">Reference proteome</keyword>
<dbReference type="RefSeq" id="WP_087629603.1">
    <property type="nucleotide sequence ID" value="NZ_FCNZ02000004.1"/>
</dbReference>
<protein>
    <submittedName>
        <fullName evidence="1">Uncharacterized protein</fullName>
    </submittedName>
</protein>
<organism evidence="1 2">
    <name type="scientific">Caballeronia telluris</name>
    <dbReference type="NCBI Taxonomy" id="326475"/>
    <lineage>
        <taxon>Bacteria</taxon>
        <taxon>Pseudomonadati</taxon>
        <taxon>Pseudomonadota</taxon>
        <taxon>Betaproteobacteria</taxon>
        <taxon>Burkholderiales</taxon>
        <taxon>Burkholderiaceae</taxon>
        <taxon>Caballeronia</taxon>
    </lineage>
</organism>